<dbReference type="OMA" id="LRWHWDM"/>
<dbReference type="SUPFAM" id="SSF55961">
    <property type="entry name" value="Bet v1-like"/>
    <property type="match status" value="1"/>
</dbReference>
<keyword evidence="5" id="KW-1185">Reference proteome</keyword>
<reference evidence="3" key="1">
    <citation type="journal article" date="2013" name="Genome Biol.">
        <title>Comparative genomics of the core and accessory genomes of 48 Sinorhizobium strains comprising five genospecies.</title>
        <authorList>
            <person name="Sugawara M."/>
            <person name="Epstein B."/>
            <person name="Badgley B.D."/>
            <person name="Unno T."/>
            <person name="Xu L."/>
            <person name="Reese J."/>
            <person name="Gyaneshwar P."/>
            <person name="Denny R."/>
            <person name="Mudge J."/>
            <person name="Bharti A.K."/>
            <person name="Farmer A.D."/>
            <person name="May G.D."/>
            <person name="Woodward J.E."/>
            <person name="Medigue C."/>
            <person name="Vallenet D."/>
            <person name="Lajus A."/>
            <person name="Rouy Z."/>
            <person name="Martinez-Vaz B."/>
            <person name="Tiffin P."/>
            <person name="Young N.D."/>
            <person name="Sadowsky M.J."/>
        </authorList>
    </citation>
    <scope>NUCLEOTIDE SEQUENCE</scope>
    <source>
        <strain evidence="3">M1</strain>
    </source>
</reference>
<evidence type="ECO:0000256" key="1">
    <source>
        <dbReference type="ARBA" id="ARBA00006817"/>
    </source>
</evidence>
<dbReference type="EMBL" id="WISB01000037">
    <property type="protein sequence ID" value="MQW68744.1"/>
    <property type="molecule type" value="Genomic_DNA"/>
</dbReference>
<dbReference type="AlphaFoldDB" id="A0A6G1WGB8"/>
<name>A0A6G1WGB8_9HYPH</name>
<organism evidence="3">
    <name type="scientific">Sinorhizobium medicae</name>
    <dbReference type="NCBI Taxonomy" id="110321"/>
    <lineage>
        <taxon>Bacteria</taxon>
        <taxon>Pseudomonadati</taxon>
        <taxon>Pseudomonadota</taxon>
        <taxon>Alphaproteobacteria</taxon>
        <taxon>Hyphomicrobiales</taxon>
        <taxon>Rhizobiaceae</taxon>
        <taxon>Sinorhizobium/Ensifer group</taxon>
        <taxon>Sinorhizobium</taxon>
    </lineage>
</organism>
<protein>
    <submittedName>
        <fullName evidence="3">Polyketide cyclase</fullName>
    </submittedName>
</protein>
<dbReference type="InterPro" id="IPR013538">
    <property type="entry name" value="ASHA1/2-like_C"/>
</dbReference>
<evidence type="ECO:0000313" key="3">
    <source>
        <dbReference type="EMBL" id="MQW68744.1"/>
    </source>
</evidence>
<comment type="similarity">
    <text evidence="1">Belongs to the AHA1 family.</text>
</comment>
<sequence>MTVHPRARAEMLIRKPVREVFEAFVDPEITAKFWFTGGSGRLEKGKSVTWEWAMYGVTVPVTVKALEENRRILIDWLGDLDSSTEVEWVFTPRPDGSTFVSITNWGFNGDDVERIEHAVGSTEGFTLVLAGLKAFLEHGVQLNLVADRFPDGLGAVTPEAGGDEPPRQ</sequence>
<proteinExistence type="inferred from homology"/>
<comment type="caution">
    <text evidence="3">The sequence shown here is derived from an EMBL/GenBank/DDBJ whole genome shotgun (WGS) entry which is preliminary data.</text>
</comment>
<dbReference type="InterPro" id="IPR023393">
    <property type="entry name" value="START-like_dom_sf"/>
</dbReference>
<reference evidence="4 5" key="3">
    <citation type="journal article" date="2018" name="FEMS Microbiol. Ecol.">
        <title>Co-invading symbiotic mutualists of Medicago polymorpha retain high ancestral diversity and contain diverse accessory genomes.</title>
        <authorList>
            <person name="Porter S.S."/>
            <person name="Faber-Hammond J.J."/>
            <person name="Friesen M.L."/>
        </authorList>
    </citation>
    <scope>NUCLEOTIDE SEQUENCE [LARGE SCALE GENOMIC DNA]</scope>
    <source>
        <strain evidence="4 5">Str16</strain>
    </source>
</reference>
<gene>
    <name evidence="4" type="ORF">BMJ33_04015</name>
    <name evidence="3" type="ORF">GHJ91_06000</name>
</gene>
<dbReference type="Proteomes" id="UP001190825">
    <property type="component" value="Unassembled WGS sequence"/>
</dbReference>
<reference evidence="4" key="2">
    <citation type="submission" date="2017-04" db="EMBL/GenBank/DDBJ databases">
        <authorList>
            <person name="Porter S."/>
            <person name="Friesen M.L."/>
            <person name="Faber-Hammond J."/>
        </authorList>
    </citation>
    <scope>NUCLEOTIDE SEQUENCE</scope>
    <source>
        <strain evidence="4">Str16</strain>
    </source>
</reference>
<dbReference type="CDD" id="cd08901">
    <property type="entry name" value="SRPBCC_CalC_Aha1-like_8"/>
    <property type="match status" value="1"/>
</dbReference>
<dbReference type="Pfam" id="PF08327">
    <property type="entry name" value="AHSA1"/>
    <property type="match status" value="1"/>
</dbReference>
<evidence type="ECO:0000259" key="2">
    <source>
        <dbReference type="Pfam" id="PF08327"/>
    </source>
</evidence>
<accession>A0A6G1WGB8</accession>
<feature type="domain" description="Activator of Hsp90 ATPase homologue 1/2-like C-terminal" evidence="2">
    <location>
        <begin position="16"/>
        <end position="137"/>
    </location>
</feature>
<dbReference type="Gene3D" id="3.30.530.20">
    <property type="match status" value="1"/>
</dbReference>
<evidence type="ECO:0000313" key="5">
    <source>
        <dbReference type="Proteomes" id="UP001190825"/>
    </source>
</evidence>
<evidence type="ECO:0000313" key="4">
    <source>
        <dbReference type="EMBL" id="PLU07788.1"/>
    </source>
</evidence>
<dbReference type="EMBL" id="NBUC01000036">
    <property type="protein sequence ID" value="PLU07788.1"/>
    <property type="molecule type" value="Genomic_DNA"/>
</dbReference>